<accession>A0A1E3L566</accession>
<comment type="similarity">
    <text evidence="1">Belongs to the thioesterase family.</text>
</comment>
<evidence type="ECO:0000259" key="2">
    <source>
        <dbReference type="Pfam" id="PF00975"/>
    </source>
</evidence>
<dbReference type="EC" id="3.1.2.21" evidence="3"/>
<evidence type="ECO:0000313" key="4">
    <source>
        <dbReference type="Proteomes" id="UP000094578"/>
    </source>
</evidence>
<dbReference type="PANTHER" id="PTHR11487:SF0">
    <property type="entry name" value="S-ACYL FATTY ACID SYNTHASE THIOESTERASE, MEDIUM CHAIN"/>
    <property type="match status" value="1"/>
</dbReference>
<dbReference type="PANTHER" id="PTHR11487">
    <property type="entry name" value="THIOESTERASE"/>
    <property type="match status" value="1"/>
</dbReference>
<evidence type="ECO:0000256" key="1">
    <source>
        <dbReference type="ARBA" id="ARBA00007169"/>
    </source>
</evidence>
<dbReference type="PATRIC" id="fig|1886670.3.peg.1820"/>
<dbReference type="STRING" id="1886670.PTI45_01789"/>
<dbReference type="Gene3D" id="3.40.50.1820">
    <property type="entry name" value="alpha/beta hydrolase"/>
    <property type="match status" value="1"/>
</dbReference>
<dbReference type="EMBL" id="MDER01000034">
    <property type="protein sequence ID" value="ODP28813.1"/>
    <property type="molecule type" value="Genomic_DNA"/>
</dbReference>
<gene>
    <name evidence="3" type="ORF">PTI45_01789</name>
</gene>
<dbReference type="InterPro" id="IPR001031">
    <property type="entry name" value="Thioesterase"/>
</dbReference>
<reference evidence="3 4" key="1">
    <citation type="submission" date="2016-08" db="EMBL/GenBank/DDBJ databases">
        <title>Genome sequencing of Paenibacillus sp. TI45-13ar, isolated from Korean traditional nuruk.</title>
        <authorList>
            <person name="Kim S.-J."/>
        </authorList>
    </citation>
    <scope>NUCLEOTIDE SEQUENCE [LARGE SCALE GENOMIC DNA]</scope>
    <source>
        <strain evidence="3 4">TI45-13ar</strain>
    </source>
</reference>
<proteinExistence type="inferred from homology"/>
<organism evidence="3 4">
    <name type="scientific">Paenibacillus nuruki</name>
    <dbReference type="NCBI Taxonomy" id="1886670"/>
    <lineage>
        <taxon>Bacteria</taxon>
        <taxon>Bacillati</taxon>
        <taxon>Bacillota</taxon>
        <taxon>Bacilli</taxon>
        <taxon>Bacillales</taxon>
        <taxon>Paenibacillaceae</taxon>
        <taxon>Paenibacillus</taxon>
    </lineage>
</organism>
<keyword evidence="3" id="KW-0378">Hydrolase</keyword>
<evidence type="ECO:0000313" key="3">
    <source>
        <dbReference type="EMBL" id="ODP28813.1"/>
    </source>
</evidence>
<dbReference type="SUPFAM" id="SSF53474">
    <property type="entry name" value="alpha/beta-Hydrolases"/>
    <property type="match status" value="1"/>
</dbReference>
<dbReference type="GO" id="GO:0008610">
    <property type="term" value="P:lipid biosynthetic process"/>
    <property type="evidence" value="ECO:0007669"/>
    <property type="project" value="TreeGrafter"/>
</dbReference>
<protein>
    <submittedName>
        <fullName evidence="3">Dodecanoyl-[acyl-carrier-protein] hydrolase</fullName>
        <ecNumber evidence="3">3.1.2.21</ecNumber>
    </submittedName>
</protein>
<dbReference type="RefSeq" id="WP_069327216.1">
    <property type="nucleotide sequence ID" value="NZ_MDER01000034.1"/>
</dbReference>
<feature type="domain" description="Thioesterase" evidence="2">
    <location>
        <begin position="6"/>
        <end position="229"/>
    </location>
</feature>
<dbReference type="InterPro" id="IPR029058">
    <property type="entry name" value="AB_hydrolase_fold"/>
</dbReference>
<dbReference type="GO" id="GO:0016297">
    <property type="term" value="F:fatty acyl-[ACP] hydrolase activity"/>
    <property type="evidence" value="ECO:0007669"/>
    <property type="project" value="UniProtKB-EC"/>
</dbReference>
<dbReference type="Proteomes" id="UP000094578">
    <property type="component" value="Unassembled WGS sequence"/>
</dbReference>
<dbReference type="Pfam" id="PF00975">
    <property type="entry name" value="Thioesterase"/>
    <property type="match status" value="1"/>
</dbReference>
<sequence length="241" mass="27715">MNNAIRLFTLAYAGGNAYIYNSWKKSLQPQIELIPIELPGHGARISEPLVSDTQSIVNDIWQHIQPYFQDHRPFAFFGHSMGSILAFEMIHKVYTETGRYPVTSLFSGRVAPHIRSEKQWSKLPDQAFIEKVITLGGIPDVILEHKELLEMIIPVLRADFSLVEQYRYDRQYKVFPFPITVLTGKQDQMTTIDIEAWSEYSSLDATFKSYDGGHFFINTCAEQVLADIRMILLEHERSLSL</sequence>
<keyword evidence="4" id="KW-1185">Reference proteome</keyword>
<dbReference type="InterPro" id="IPR012223">
    <property type="entry name" value="TEII"/>
</dbReference>
<comment type="caution">
    <text evidence="3">The sequence shown here is derived from an EMBL/GenBank/DDBJ whole genome shotgun (WGS) entry which is preliminary data.</text>
</comment>
<dbReference type="AlphaFoldDB" id="A0A1E3L566"/>
<name>A0A1E3L566_9BACL</name>